<evidence type="ECO:0000313" key="1">
    <source>
        <dbReference type="EMBL" id="KAK3077618.1"/>
    </source>
</evidence>
<keyword evidence="2" id="KW-1185">Reference proteome</keyword>
<dbReference type="Proteomes" id="UP001186974">
    <property type="component" value="Unassembled WGS sequence"/>
</dbReference>
<protein>
    <submittedName>
        <fullName evidence="1">Uncharacterized protein</fullName>
    </submittedName>
</protein>
<gene>
    <name evidence="1" type="ORF">LTS18_009756</name>
</gene>
<organism evidence="1 2">
    <name type="scientific">Coniosporium uncinatum</name>
    <dbReference type="NCBI Taxonomy" id="93489"/>
    <lineage>
        <taxon>Eukaryota</taxon>
        <taxon>Fungi</taxon>
        <taxon>Dikarya</taxon>
        <taxon>Ascomycota</taxon>
        <taxon>Pezizomycotina</taxon>
        <taxon>Dothideomycetes</taxon>
        <taxon>Dothideomycetes incertae sedis</taxon>
        <taxon>Coniosporium</taxon>
    </lineage>
</organism>
<comment type="caution">
    <text evidence="1">The sequence shown here is derived from an EMBL/GenBank/DDBJ whole genome shotgun (WGS) entry which is preliminary data.</text>
</comment>
<proteinExistence type="predicted"/>
<accession>A0ACC3DLT8</accession>
<dbReference type="EMBL" id="JAWDJW010002667">
    <property type="protein sequence ID" value="KAK3077618.1"/>
    <property type="molecule type" value="Genomic_DNA"/>
</dbReference>
<reference evidence="1" key="1">
    <citation type="submission" date="2024-09" db="EMBL/GenBank/DDBJ databases">
        <title>Black Yeasts Isolated from many extreme environments.</title>
        <authorList>
            <person name="Coleine C."/>
            <person name="Stajich J.E."/>
            <person name="Selbmann L."/>
        </authorList>
    </citation>
    <scope>NUCLEOTIDE SEQUENCE</scope>
    <source>
        <strain evidence="1">CCFEE 5737</strain>
    </source>
</reference>
<name>A0ACC3DLT8_9PEZI</name>
<evidence type="ECO:0000313" key="2">
    <source>
        <dbReference type="Proteomes" id="UP001186974"/>
    </source>
</evidence>
<sequence length="423" mass="46823">MFANYPKTQDKLTLEEIPSQNGAFLTQPTKRSETLPVKPRRSEDEDKRRPPPAHGRTGPPKPRGPPGELNIFESPERRENRRPRRNSETSAIDTKTEEERRRRRKEREARAKDGKDGKDKDGKPRDSRSARPKRPQGLDVIDKLDVTGLYGSGLFHHDGPFDACNPHRNRKKDHKAPMQAFPMGSKNNALGGSGPLNNNINIDQFHGHGMPEGYSDYATSGVDQYRKRPSTEKQLSFNPTDRVEPVHGSETVGLGTSTFLEGAPASRTAIQRRESQTEDMAIGGGLSRKKSLAQRIRGMSGSRGGGTSGRFDRHHGNLDGSSPESPQPRYAQSAGGLTKMNETNPFFDDYDEAYERKGATIKISEDAKMQRPRAPSSPMRGLERSRTTDSADGETAVKTGGGGFLNRVKSLKGGRRSRSERPT</sequence>